<sequence length="105" mass="11290">MAASGLAAVRFARDRTSPGPLHHQLVQQWEAAVAGGVLSPGDRLGDEVDPSVRLGLSRPTVRQAIQSLVDEGLSVRRRGVGTQVARHRPSRSSPWPPWPPSTQKA</sequence>
<evidence type="ECO:0000313" key="6">
    <source>
        <dbReference type="EMBL" id="QOV47872.1"/>
    </source>
</evidence>
<feature type="compositionally biased region" description="Basic residues" evidence="4">
    <location>
        <begin position="78"/>
        <end position="90"/>
    </location>
</feature>
<feature type="region of interest" description="Disordered" evidence="4">
    <location>
        <begin position="78"/>
        <end position="105"/>
    </location>
</feature>
<keyword evidence="3" id="KW-0804">Transcription</keyword>
<dbReference type="InterPro" id="IPR000524">
    <property type="entry name" value="Tscrpt_reg_HTH_GntR"/>
</dbReference>
<protein>
    <submittedName>
        <fullName evidence="6">GntR family transcriptional regulator</fullName>
    </submittedName>
</protein>
<keyword evidence="1" id="KW-0805">Transcription regulation</keyword>
<feature type="compositionally biased region" description="Pro residues" evidence="4">
    <location>
        <begin position="94"/>
        <end position="105"/>
    </location>
</feature>
<dbReference type="Pfam" id="PF00392">
    <property type="entry name" value="GntR"/>
    <property type="match status" value="1"/>
</dbReference>
<dbReference type="KEGG" id="schf:IPT68_32045"/>
<dbReference type="InterPro" id="IPR036390">
    <property type="entry name" value="WH_DNA-bd_sf"/>
</dbReference>
<accession>A0A7M2THC2</accession>
<keyword evidence="2" id="KW-0238">DNA-binding</keyword>
<dbReference type="Gene3D" id="1.10.10.10">
    <property type="entry name" value="Winged helix-like DNA-binding domain superfamily/Winged helix DNA-binding domain"/>
    <property type="match status" value="1"/>
</dbReference>
<organism evidence="6 7">
    <name type="scientific">Streptomyces chromofuscus</name>
    <dbReference type="NCBI Taxonomy" id="42881"/>
    <lineage>
        <taxon>Bacteria</taxon>
        <taxon>Bacillati</taxon>
        <taxon>Actinomycetota</taxon>
        <taxon>Actinomycetes</taxon>
        <taxon>Kitasatosporales</taxon>
        <taxon>Streptomycetaceae</taxon>
        <taxon>Streptomyces</taxon>
    </lineage>
</organism>
<evidence type="ECO:0000259" key="5">
    <source>
        <dbReference type="PROSITE" id="PS50949"/>
    </source>
</evidence>
<evidence type="ECO:0000256" key="4">
    <source>
        <dbReference type="SAM" id="MobiDB-lite"/>
    </source>
</evidence>
<evidence type="ECO:0000256" key="3">
    <source>
        <dbReference type="ARBA" id="ARBA00023163"/>
    </source>
</evidence>
<dbReference type="InterPro" id="IPR050679">
    <property type="entry name" value="Bact_HTH_transcr_reg"/>
</dbReference>
<evidence type="ECO:0000256" key="2">
    <source>
        <dbReference type="ARBA" id="ARBA00023125"/>
    </source>
</evidence>
<dbReference type="SMART" id="SM00345">
    <property type="entry name" value="HTH_GNTR"/>
    <property type="match status" value="1"/>
</dbReference>
<gene>
    <name evidence="6" type="ORF">IPT68_32045</name>
</gene>
<keyword evidence="7" id="KW-1185">Reference proteome</keyword>
<dbReference type="EMBL" id="CP063374">
    <property type="protein sequence ID" value="QOV47872.1"/>
    <property type="molecule type" value="Genomic_DNA"/>
</dbReference>
<dbReference type="InterPro" id="IPR036388">
    <property type="entry name" value="WH-like_DNA-bd_sf"/>
</dbReference>
<dbReference type="SUPFAM" id="SSF46785">
    <property type="entry name" value="Winged helix' DNA-binding domain"/>
    <property type="match status" value="1"/>
</dbReference>
<dbReference type="PROSITE" id="PS50949">
    <property type="entry name" value="HTH_GNTR"/>
    <property type="match status" value="1"/>
</dbReference>
<evidence type="ECO:0000313" key="7">
    <source>
        <dbReference type="Proteomes" id="UP000594008"/>
    </source>
</evidence>
<dbReference type="Proteomes" id="UP000594008">
    <property type="component" value="Chromosome"/>
</dbReference>
<name>A0A7M2THC2_STRCW</name>
<dbReference type="PANTHER" id="PTHR44846">
    <property type="entry name" value="MANNOSYL-D-GLYCERATE TRANSPORT/METABOLISM SYSTEM REPRESSOR MNGR-RELATED"/>
    <property type="match status" value="1"/>
</dbReference>
<dbReference type="GO" id="GO:0003677">
    <property type="term" value="F:DNA binding"/>
    <property type="evidence" value="ECO:0007669"/>
    <property type="project" value="UniProtKB-KW"/>
</dbReference>
<dbReference type="CDD" id="cd07377">
    <property type="entry name" value="WHTH_GntR"/>
    <property type="match status" value="1"/>
</dbReference>
<dbReference type="GO" id="GO:0003700">
    <property type="term" value="F:DNA-binding transcription factor activity"/>
    <property type="evidence" value="ECO:0007669"/>
    <property type="project" value="InterPro"/>
</dbReference>
<proteinExistence type="predicted"/>
<reference evidence="6 7" key="1">
    <citation type="submission" date="2020-10" db="EMBL/GenBank/DDBJ databases">
        <title>Streptomyces chromofuscus complate genome analysis.</title>
        <authorList>
            <person name="Anwar N."/>
        </authorList>
    </citation>
    <scope>NUCLEOTIDE SEQUENCE [LARGE SCALE GENOMIC DNA]</scope>
    <source>
        <strain evidence="6 7">DSM 40273</strain>
    </source>
</reference>
<dbReference type="AlphaFoldDB" id="A0A7M2THC2"/>
<dbReference type="PANTHER" id="PTHR44846:SF17">
    <property type="entry name" value="GNTR-FAMILY TRANSCRIPTIONAL REGULATOR"/>
    <property type="match status" value="1"/>
</dbReference>
<dbReference type="GO" id="GO:0045892">
    <property type="term" value="P:negative regulation of DNA-templated transcription"/>
    <property type="evidence" value="ECO:0007669"/>
    <property type="project" value="TreeGrafter"/>
</dbReference>
<evidence type="ECO:0000256" key="1">
    <source>
        <dbReference type="ARBA" id="ARBA00023015"/>
    </source>
</evidence>
<feature type="domain" description="HTH gntR-type" evidence="5">
    <location>
        <begin position="19"/>
        <end position="87"/>
    </location>
</feature>